<sequence length="863" mass="92178">MLIVALELKEASCALRIRGAANGLGPTLRDRVDGQLGTNQSHELHGEAHVSEAFVGKYWHGFVWFRVMRSFQQLPGGDSFDNDGMQACQVPQALNLQASPSMPMTILGGQASFMSSPEGYTSGLGLQLPPNPQPQFGNFAQALPLSQNMGPSQMPQRPEAPERGSQCGAPGAGVMPNLGVMTPVWNPDGSGQPVGGLGIMSGMSGGVSSQNQSDNLRLSGLPVSQMAEGQVSQGFNNSSQMQQMAILGGMPAQSQPGQLLGAFCAQLLGGTLPAPAGEGPVRPQPGNPPGSSFHKLPDFQDPVRQSAWMPKDLGREPLEPPREESQPQQNQLLLQQQQLILQQLAQPPSQSGCFGMGDQPQAQPMQMQLQQPQSQQLQMRPLPNNTFQASLPDNFQELSLPQLQLQERPLEEKRLGSSGPPLNFPPSICGGGRSPELGIFQQSREENVAGNSVTNGLFMDDLHSLDAGFPRRPEAGKGFNSDQLNGNFDLRVGVLGQGVNPGQIREIFRLKGLEIRSIDMQRLGKGMALVALADPSKARRAVEELNGFNIDGRMLTVEFIDERAAVAGKGELRGFQPGGPQKGGGKPGLGKGSKESWDKGAAFVGTGPSSSSKGAEKGGDPGAGKKGPGKGKANNKGETGFTTSGVGKMRYGNSPNKLFIGNLSTEVSSDDLIEALKPAGEVLGIRLRQGKYSSIAFAEFKHPGCVDLAVRTLQGLAIKGRPARMEHQSSKNERMGDGDEPSLEGGPSKGGKGGRGKGRGGGDRSGDRNPAPRGILQPGPQCNTLRMLSRKRWRLELGCCLRVQWLAICRLDFLRGWPNQEKLHNLAVSQPQKSASRRAFSCKFCRLNPHEVIGLLRKHGQVK</sequence>
<proteinExistence type="predicted"/>
<dbReference type="PANTHER" id="PTHR23003:SF62">
    <property type="entry name" value="SERINE_ARGININE (SR)-TYPE SHUTTLING MRNA BINDING PROTEIN NPL3"/>
    <property type="match status" value="1"/>
</dbReference>
<evidence type="ECO:0000256" key="7">
    <source>
        <dbReference type="SAM" id="MobiDB-lite"/>
    </source>
</evidence>
<dbReference type="OrthoDB" id="3800936at2759"/>
<keyword evidence="2" id="KW-0507">mRNA processing</keyword>
<evidence type="ECO:0000256" key="1">
    <source>
        <dbReference type="ARBA" id="ARBA00004123"/>
    </source>
</evidence>
<keyword evidence="4 6" id="KW-0694">RNA-binding</keyword>
<comment type="caution">
    <text evidence="9">The sequence shown here is derived from an EMBL/GenBank/DDBJ whole genome shotgun (WGS) entry which is preliminary data.</text>
</comment>
<feature type="region of interest" description="Disordered" evidence="7">
    <location>
        <begin position="274"/>
        <end position="298"/>
    </location>
</feature>
<dbReference type="InterPro" id="IPR012677">
    <property type="entry name" value="Nucleotide-bd_a/b_plait_sf"/>
</dbReference>
<evidence type="ECO:0000256" key="2">
    <source>
        <dbReference type="ARBA" id="ARBA00022664"/>
    </source>
</evidence>
<dbReference type="InterPro" id="IPR000504">
    <property type="entry name" value="RRM_dom"/>
</dbReference>
<dbReference type="InterPro" id="IPR050374">
    <property type="entry name" value="RRT5_SRSF_SR"/>
</dbReference>
<accession>A0A1Q9E3E6</accession>
<dbReference type="Pfam" id="PF00076">
    <property type="entry name" value="RRM_1"/>
    <property type="match status" value="2"/>
</dbReference>
<protein>
    <submittedName>
        <fullName evidence="9">RNA-binding protein 7</fullName>
    </submittedName>
</protein>
<feature type="compositionally biased region" description="Gly residues" evidence="7">
    <location>
        <begin position="576"/>
        <end position="591"/>
    </location>
</feature>
<feature type="region of interest" description="Disordered" evidence="7">
    <location>
        <begin position="720"/>
        <end position="781"/>
    </location>
</feature>
<dbReference type="GO" id="GO:0003729">
    <property type="term" value="F:mRNA binding"/>
    <property type="evidence" value="ECO:0007669"/>
    <property type="project" value="TreeGrafter"/>
</dbReference>
<evidence type="ECO:0000313" key="10">
    <source>
        <dbReference type="Proteomes" id="UP000186817"/>
    </source>
</evidence>
<evidence type="ECO:0000256" key="3">
    <source>
        <dbReference type="ARBA" id="ARBA00022737"/>
    </source>
</evidence>
<dbReference type="AlphaFoldDB" id="A0A1Q9E3E6"/>
<evidence type="ECO:0000256" key="5">
    <source>
        <dbReference type="ARBA" id="ARBA00023242"/>
    </source>
</evidence>
<evidence type="ECO:0000256" key="4">
    <source>
        <dbReference type="ARBA" id="ARBA00022884"/>
    </source>
</evidence>
<comment type="subcellular location">
    <subcellularLocation>
        <location evidence="1">Nucleus</location>
    </subcellularLocation>
</comment>
<evidence type="ECO:0000256" key="6">
    <source>
        <dbReference type="PROSITE-ProRule" id="PRU00176"/>
    </source>
</evidence>
<feature type="domain" description="RRM" evidence="8">
    <location>
        <begin position="488"/>
        <end position="562"/>
    </location>
</feature>
<keyword evidence="3" id="KW-0677">Repeat</keyword>
<feature type="domain" description="RRM" evidence="8">
    <location>
        <begin position="656"/>
        <end position="730"/>
    </location>
</feature>
<dbReference type="GO" id="GO:0005737">
    <property type="term" value="C:cytoplasm"/>
    <property type="evidence" value="ECO:0007669"/>
    <property type="project" value="TreeGrafter"/>
</dbReference>
<gene>
    <name evidence="9" type="primary">Rbm7</name>
    <name evidence="9" type="ORF">AK812_SmicGene15309</name>
</gene>
<dbReference type="PANTHER" id="PTHR23003">
    <property type="entry name" value="RNA RECOGNITION MOTIF RRM DOMAIN CONTAINING PROTEIN"/>
    <property type="match status" value="1"/>
</dbReference>
<evidence type="ECO:0000313" key="9">
    <source>
        <dbReference type="EMBL" id="OLQ01923.1"/>
    </source>
</evidence>
<dbReference type="EMBL" id="LSRX01000278">
    <property type="protein sequence ID" value="OLQ01923.1"/>
    <property type="molecule type" value="Genomic_DNA"/>
</dbReference>
<keyword evidence="10" id="KW-1185">Reference proteome</keyword>
<dbReference type="CDD" id="cd00590">
    <property type="entry name" value="RRM_SF"/>
    <property type="match status" value="2"/>
</dbReference>
<dbReference type="Gene3D" id="3.30.70.330">
    <property type="match status" value="2"/>
</dbReference>
<feature type="compositionally biased region" description="Basic and acidic residues" evidence="7">
    <location>
        <begin position="312"/>
        <end position="325"/>
    </location>
</feature>
<feature type="region of interest" description="Disordered" evidence="7">
    <location>
        <begin position="311"/>
        <end position="330"/>
    </location>
</feature>
<dbReference type="GO" id="GO:0005634">
    <property type="term" value="C:nucleus"/>
    <property type="evidence" value="ECO:0007669"/>
    <property type="project" value="UniProtKB-SubCell"/>
</dbReference>
<feature type="compositionally biased region" description="Basic and acidic residues" evidence="7">
    <location>
        <begin position="723"/>
        <end position="737"/>
    </location>
</feature>
<dbReference type="SUPFAM" id="SSF54928">
    <property type="entry name" value="RNA-binding domain, RBD"/>
    <property type="match status" value="2"/>
</dbReference>
<dbReference type="SMART" id="SM00360">
    <property type="entry name" value="RRM"/>
    <property type="match status" value="2"/>
</dbReference>
<evidence type="ECO:0000259" key="8">
    <source>
        <dbReference type="PROSITE" id="PS50102"/>
    </source>
</evidence>
<keyword evidence="5" id="KW-0539">Nucleus</keyword>
<organism evidence="9 10">
    <name type="scientific">Symbiodinium microadriaticum</name>
    <name type="common">Dinoflagellate</name>
    <name type="synonym">Zooxanthella microadriatica</name>
    <dbReference type="NCBI Taxonomy" id="2951"/>
    <lineage>
        <taxon>Eukaryota</taxon>
        <taxon>Sar</taxon>
        <taxon>Alveolata</taxon>
        <taxon>Dinophyceae</taxon>
        <taxon>Suessiales</taxon>
        <taxon>Symbiodiniaceae</taxon>
        <taxon>Symbiodinium</taxon>
    </lineage>
</organism>
<dbReference type="PROSITE" id="PS50102">
    <property type="entry name" value="RRM"/>
    <property type="match status" value="2"/>
</dbReference>
<feature type="region of interest" description="Disordered" evidence="7">
    <location>
        <begin position="571"/>
        <end position="648"/>
    </location>
</feature>
<reference evidence="9 10" key="1">
    <citation type="submission" date="2016-02" db="EMBL/GenBank/DDBJ databases">
        <title>Genome analysis of coral dinoflagellate symbionts highlights evolutionary adaptations to a symbiotic lifestyle.</title>
        <authorList>
            <person name="Aranda M."/>
            <person name="Li Y."/>
            <person name="Liew Y.J."/>
            <person name="Baumgarten S."/>
            <person name="Simakov O."/>
            <person name="Wilson M."/>
            <person name="Piel J."/>
            <person name="Ashoor H."/>
            <person name="Bougouffa S."/>
            <person name="Bajic V.B."/>
            <person name="Ryu T."/>
            <person name="Ravasi T."/>
            <person name="Bayer T."/>
            <person name="Micklem G."/>
            <person name="Kim H."/>
            <person name="Bhak J."/>
            <person name="Lajeunesse T.C."/>
            <person name="Voolstra C.R."/>
        </authorList>
    </citation>
    <scope>NUCLEOTIDE SEQUENCE [LARGE SCALE GENOMIC DNA]</scope>
    <source>
        <strain evidence="9 10">CCMP2467</strain>
    </source>
</reference>
<dbReference type="Proteomes" id="UP000186817">
    <property type="component" value="Unassembled WGS sequence"/>
</dbReference>
<dbReference type="InterPro" id="IPR035979">
    <property type="entry name" value="RBD_domain_sf"/>
</dbReference>
<name>A0A1Q9E3E6_SYMMI</name>
<dbReference type="GO" id="GO:0006397">
    <property type="term" value="P:mRNA processing"/>
    <property type="evidence" value="ECO:0007669"/>
    <property type="project" value="UniProtKB-KW"/>
</dbReference>